<dbReference type="SUPFAM" id="SSF160996">
    <property type="entry name" value="HI0933 insert domain-like"/>
    <property type="match status" value="1"/>
</dbReference>
<reference evidence="6" key="1">
    <citation type="journal article" date="2014" name="Int. J. Syst. Evol. Microbiol.">
        <title>Complete genome sequence of Corynebacterium casei LMG S-19264T (=DSM 44701T), isolated from a smear-ripened cheese.</title>
        <authorList>
            <consortium name="US DOE Joint Genome Institute (JGI-PGF)"/>
            <person name="Walter F."/>
            <person name="Albersmeier A."/>
            <person name="Kalinowski J."/>
            <person name="Ruckert C."/>
        </authorList>
    </citation>
    <scope>NUCLEOTIDE SEQUENCE</scope>
    <source>
        <strain evidence="6">CGMCC 1.15448</strain>
    </source>
</reference>
<evidence type="ECO:0000313" key="6">
    <source>
        <dbReference type="EMBL" id="GGB26032.1"/>
    </source>
</evidence>
<gene>
    <name evidence="6" type="ORF">GCM10011511_57460</name>
</gene>
<dbReference type="SUPFAM" id="SSF51905">
    <property type="entry name" value="FAD/NAD(P)-binding domain"/>
    <property type="match status" value="1"/>
</dbReference>
<keyword evidence="2" id="KW-0285">Flavoprotein</keyword>
<keyword evidence="7" id="KW-1185">Reference proteome</keyword>
<dbReference type="InterPro" id="IPR057661">
    <property type="entry name" value="RsdA/BaiN/AoA(So)_Rossmann"/>
</dbReference>
<evidence type="ECO:0000256" key="1">
    <source>
        <dbReference type="ARBA" id="ARBA00001974"/>
    </source>
</evidence>
<comment type="cofactor">
    <cofactor evidence="1">
        <name>FAD</name>
        <dbReference type="ChEBI" id="CHEBI:57692"/>
    </cofactor>
</comment>
<proteinExistence type="predicted"/>
<dbReference type="Proteomes" id="UP000607559">
    <property type="component" value="Unassembled WGS sequence"/>
</dbReference>
<evidence type="ECO:0000259" key="4">
    <source>
        <dbReference type="Pfam" id="PF03486"/>
    </source>
</evidence>
<sequence length="430" mass="46412">METGGKKKHLIVIGGGAAGIFCAVNAARMAPGLRVTVLEKTGKLLSKVKVSGGGRCNVTHACFDIDEMAGRYPRGRHYVRKAFHRWFTTDTIEWFRQRGVELKAEEDGRMFPVTDLSQTIIDCLMREVNTFGVDVRMHAEVKRVAPAGVGAAGGQGLAVSGAGFSVEMADGRMLAADFVCIACGGYPKPGMFDWIRELGHSVEEPVPSLFTFNMPGDPIVGLMGVSVPEVQVKIAGSKLMEKGPVLITHWGLSGPAVLRLSAWGARELAGLGYQFTIVVNFLPEFSEQELRDRLQELRYEWASKKLGSASPLGLPRRLWDHWLGISGVDKDLRWADLPVRDQNRLAGLLCAGTFMVNGKTTFKEEFVTAGGVRLAEVDPGSCQSRKVPGLYFAGEILDVDGITGGFNFQHAWTSGWVVAASVAGAAGGGE</sequence>
<name>A0A8J2UL24_9BACT</name>
<dbReference type="PRINTS" id="PR00368">
    <property type="entry name" value="FADPNR"/>
</dbReference>
<evidence type="ECO:0000256" key="3">
    <source>
        <dbReference type="ARBA" id="ARBA00022827"/>
    </source>
</evidence>
<protein>
    <submittedName>
        <fullName evidence="6">Flavoprotein</fullName>
    </submittedName>
</protein>
<dbReference type="InterPro" id="IPR023166">
    <property type="entry name" value="BaiN-like_dom_sf"/>
</dbReference>
<feature type="domain" description="RsdA/BaiN/AoA(So)-like insert" evidence="5">
    <location>
        <begin position="206"/>
        <end position="367"/>
    </location>
</feature>
<dbReference type="Pfam" id="PF22780">
    <property type="entry name" value="HI0933_like_1st"/>
    <property type="match status" value="1"/>
</dbReference>
<evidence type="ECO:0000313" key="7">
    <source>
        <dbReference type="Proteomes" id="UP000607559"/>
    </source>
</evidence>
<organism evidence="6 7">
    <name type="scientific">Puia dinghuensis</name>
    <dbReference type="NCBI Taxonomy" id="1792502"/>
    <lineage>
        <taxon>Bacteria</taxon>
        <taxon>Pseudomonadati</taxon>
        <taxon>Bacteroidota</taxon>
        <taxon>Chitinophagia</taxon>
        <taxon>Chitinophagales</taxon>
        <taxon>Chitinophagaceae</taxon>
        <taxon>Puia</taxon>
    </lineage>
</organism>
<dbReference type="EMBL" id="BMJC01000009">
    <property type="protein sequence ID" value="GGB26032.1"/>
    <property type="molecule type" value="Genomic_DNA"/>
</dbReference>
<evidence type="ECO:0000259" key="5">
    <source>
        <dbReference type="Pfam" id="PF22780"/>
    </source>
</evidence>
<dbReference type="RefSeq" id="WP_188938267.1">
    <property type="nucleotide sequence ID" value="NZ_BMJC01000009.1"/>
</dbReference>
<dbReference type="PANTHER" id="PTHR42887">
    <property type="entry name" value="OS12G0638800 PROTEIN"/>
    <property type="match status" value="1"/>
</dbReference>
<feature type="domain" description="RsdA/BaiN/AoA(So)-like Rossmann fold-like" evidence="4">
    <location>
        <begin position="9"/>
        <end position="419"/>
    </location>
</feature>
<dbReference type="InterPro" id="IPR055178">
    <property type="entry name" value="RsdA/BaiN/AoA(So)-like_dom"/>
</dbReference>
<dbReference type="NCBIfam" id="TIGR00275">
    <property type="entry name" value="aminoacetone oxidase family FAD-binding enzyme"/>
    <property type="match status" value="1"/>
</dbReference>
<accession>A0A8J2UL24</accession>
<comment type="caution">
    <text evidence="6">The sequence shown here is derived from an EMBL/GenBank/DDBJ whole genome shotgun (WGS) entry which is preliminary data.</text>
</comment>
<dbReference type="AlphaFoldDB" id="A0A8J2UL24"/>
<evidence type="ECO:0000256" key="2">
    <source>
        <dbReference type="ARBA" id="ARBA00022630"/>
    </source>
</evidence>
<dbReference type="Gene3D" id="2.40.30.10">
    <property type="entry name" value="Translation factors"/>
    <property type="match status" value="1"/>
</dbReference>
<dbReference type="Gene3D" id="1.10.8.260">
    <property type="entry name" value="HI0933 insert domain-like"/>
    <property type="match status" value="1"/>
</dbReference>
<dbReference type="InterPro" id="IPR036188">
    <property type="entry name" value="FAD/NAD-bd_sf"/>
</dbReference>
<reference evidence="6" key="2">
    <citation type="submission" date="2020-09" db="EMBL/GenBank/DDBJ databases">
        <authorList>
            <person name="Sun Q."/>
            <person name="Zhou Y."/>
        </authorList>
    </citation>
    <scope>NUCLEOTIDE SEQUENCE</scope>
    <source>
        <strain evidence="6">CGMCC 1.15448</strain>
    </source>
</reference>
<dbReference type="Gene3D" id="3.50.50.60">
    <property type="entry name" value="FAD/NAD(P)-binding domain"/>
    <property type="match status" value="1"/>
</dbReference>
<keyword evidence="3" id="KW-0274">FAD</keyword>
<dbReference type="Pfam" id="PF03486">
    <property type="entry name" value="HI0933_like"/>
    <property type="match status" value="1"/>
</dbReference>
<dbReference type="PANTHER" id="PTHR42887:SF2">
    <property type="entry name" value="OS12G0638800 PROTEIN"/>
    <property type="match status" value="1"/>
</dbReference>
<dbReference type="InterPro" id="IPR004792">
    <property type="entry name" value="BaiN-like"/>
</dbReference>